<dbReference type="Pfam" id="PF01398">
    <property type="entry name" value="JAB"/>
    <property type="match status" value="1"/>
</dbReference>
<dbReference type="GO" id="GO:0033290">
    <property type="term" value="C:eukaryotic 48S preinitiation complex"/>
    <property type="evidence" value="ECO:0007669"/>
    <property type="project" value="UniProtKB-UniRule"/>
</dbReference>
<dbReference type="PANTHER" id="PTHR10540">
    <property type="entry name" value="EUKARYOTIC TRANSLATION INITIATION FACTOR 3 SUBUNIT F-RELATED"/>
    <property type="match status" value="1"/>
</dbReference>
<comment type="function">
    <text evidence="5">Component of the eukaryotic translation initiation factor 3 (eIF-3) complex, which is involved in protein synthesis of a specialized repertoire of mRNAs and, together with other initiation factors, stimulates binding of mRNA and methionyl-tRNAi to the 40S ribosome. The eIF-3 complex specifically targets and initiates translation of a subset of mRNAs involved in cell proliferation.</text>
</comment>
<gene>
    <name evidence="8" type="ORF">FF38_06365</name>
</gene>
<keyword evidence="6" id="KW-0472">Membrane</keyword>
<dbReference type="GO" id="GO:0008237">
    <property type="term" value="F:metallopeptidase activity"/>
    <property type="evidence" value="ECO:0007669"/>
    <property type="project" value="InterPro"/>
</dbReference>
<dbReference type="OrthoDB" id="25498at2759"/>
<dbReference type="Gene3D" id="3.40.140.10">
    <property type="entry name" value="Cytidine Deaminase, domain 2"/>
    <property type="match status" value="1"/>
</dbReference>
<dbReference type="InterPro" id="IPR000555">
    <property type="entry name" value="JAMM/MPN+_dom"/>
</dbReference>
<comment type="function">
    <text evidence="4">Deubiquitinates activated NOTCH1, promoting its nuclear import, thereby acting as a positive regulator of Notch signaling.</text>
</comment>
<dbReference type="STRING" id="7375.A0A0L0C3G0"/>
<dbReference type="GO" id="GO:0016282">
    <property type="term" value="C:eukaryotic 43S preinitiation complex"/>
    <property type="evidence" value="ECO:0007669"/>
    <property type="project" value="UniProtKB-UniRule"/>
</dbReference>
<dbReference type="PANTHER" id="PTHR10540:SF6">
    <property type="entry name" value="EUKARYOTIC TRANSLATION INITIATION FACTOR 3 SUBUNIT F"/>
    <property type="match status" value="1"/>
</dbReference>
<keyword evidence="6" id="KW-1133">Transmembrane helix</keyword>
<evidence type="ECO:0000259" key="7">
    <source>
        <dbReference type="PROSITE" id="PS50249"/>
    </source>
</evidence>
<dbReference type="AlphaFoldDB" id="A0A0L0C3G0"/>
<reference evidence="8 9" key="1">
    <citation type="journal article" date="2015" name="Nat. Commun.">
        <title>Lucilia cuprina genome unlocks parasitic fly biology to underpin future interventions.</title>
        <authorList>
            <person name="Anstead C.A."/>
            <person name="Korhonen P.K."/>
            <person name="Young N.D."/>
            <person name="Hall R.S."/>
            <person name="Jex A.R."/>
            <person name="Murali S.C."/>
            <person name="Hughes D.S."/>
            <person name="Lee S.F."/>
            <person name="Perry T."/>
            <person name="Stroehlein A.J."/>
            <person name="Ansell B.R."/>
            <person name="Breugelmans B."/>
            <person name="Hofmann A."/>
            <person name="Qu J."/>
            <person name="Dugan S."/>
            <person name="Lee S.L."/>
            <person name="Chao H."/>
            <person name="Dinh H."/>
            <person name="Han Y."/>
            <person name="Doddapaneni H.V."/>
            <person name="Worley K.C."/>
            <person name="Muzny D.M."/>
            <person name="Ioannidis P."/>
            <person name="Waterhouse R.M."/>
            <person name="Zdobnov E.M."/>
            <person name="James P.J."/>
            <person name="Bagnall N.H."/>
            <person name="Kotze A.C."/>
            <person name="Gibbs R.A."/>
            <person name="Richards S."/>
            <person name="Batterham P."/>
            <person name="Gasser R.B."/>
        </authorList>
    </citation>
    <scope>NUCLEOTIDE SEQUENCE [LARGE SCALE GENOMIC DNA]</scope>
    <source>
        <strain evidence="8 9">LS</strain>
        <tissue evidence="8">Full body</tissue>
    </source>
</reference>
<keyword evidence="1 5" id="KW-0963">Cytoplasm</keyword>
<keyword evidence="2 5" id="KW-0396">Initiation factor</keyword>
<protein>
    <recommendedName>
        <fullName evidence="5">Eukaryotic translation initiation factor 3 subunit F</fullName>
        <shortName evidence="5">eIF3f</shortName>
    </recommendedName>
    <alternativeName>
        <fullName evidence="5">Eukaryotic translation initiation factor 3 subunit 5</fullName>
    </alternativeName>
</protein>
<dbReference type="GO" id="GO:0003743">
    <property type="term" value="F:translation initiation factor activity"/>
    <property type="evidence" value="ECO:0007669"/>
    <property type="project" value="UniProtKB-UniRule"/>
</dbReference>
<keyword evidence="3 5" id="KW-0648">Protein biosynthesis</keyword>
<evidence type="ECO:0000256" key="5">
    <source>
        <dbReference type="HAMAP-Rule" id="MF_03005"/>
    </source>
</evidence>
<dbReference type="InterPro" id="IPR024969">
    <property type="entry name" value="EIF3F/CSN6-like_C"/>
</dbReference>
<organism evidence="8 9">
    <name type="scientific">Lucilia cuprina</name>
    <name type="common">Green bottle fly</name>
    <name type="synonym">Australian sheep blowfly</name>
    <dbReference type="NCBI Taxonomy" id="7375"/>
    <lineage>
        <taxon>Eukaryota</taxon>
        <taxon>Metazoa</taxon>
        <taxon>Ecdysozoa</taxon>
        <taxon>Arthropoda</taxon>
        <taxon>Hexapoda</taxon>
        <taxon>Insecta</taxon>
        <taxon>Pterygota</taxon>
        <taxon>Neoptera</taxon>
        <taxon>Endopterygota</taxon>
        <taxon>Diptera</taxon>
        <taxon>Brachycera</taxon>
        <taxon>Muscomorpha</taxon>
        <taxon>Oestroidea</taxon>
        <taxon>Calliphoridae</taxon>
        <taxon>Luciliinae</taxon>
        <taxon>Lucilia</taxon>
    </lineage>
</organism>
<accession>A0A0L0C3G0</accession>
<dbReference type="HAMAP" id="MF_03005">
    <property type="entry name" value="eIF3f"/>
    <property type="match status" value="1"/>
</dbReference>
<feature type="domain" description="MPN" evidence="7">
    <location>
        <begin position="54"/>
        <end position="184"/>
    </location>
</feature>
<keyword evidence="9" id="KW-1185">Reference proteome</keyword>
<dbReference type="FunFam" id="3.40.140.10:FF:000014">
    <property type="entry name" value="Eukaryotic translation initiation factor 3 subunit F"/>
    <property type="match status" value="1"/>
</dbReference>
<evidence type="ECO:0000256" key="1">
    <source>
        <dbReference type="ARBA" id="ARBA00022490"/>
    </source>
</evidence>
<evidence type="ECO:0000256" key="3">
    <source>
        <dbReference type="ARBA" id="ARBA00022917"/>
    </source>
</evidence>
<evidence type="ECO:0000256" key="2">
    <source>
        <dbReference type="ARBA" id="ARBA00022540"/>
    </source>
</evidence>
<evidence type="ECO:0000256" key="4">
    <source>
        <dbReference type="ARBA" id="ARBA00059951"/>
    </source>
</evidence>
<keyword evidence="6" id="KW-0812">Transmembrane</keyword>
<dbReference type="PROSITE" id="PS50249">
    <property type="entry name" value="MPN"/>
    <property type="match status" value="1"/>
</dbReference>
<dbReference type="EMBL" id="JRES01000955">
    <property type="protein sequence ID" value="KNC26791.1"/>
    <property type="molecule type" value="Genomic_DNA"/>
</dbReference>
<comment type="caution">
    <text evidence="8">The sequence shown here is derived from an EMBL/GenBank/DDBJ whole genome shotgun (WGS) entry which is preliminary data.</text>
</comment>
<dbReference type="GO" id="GO:0031369">
    <property type="term" value="F:translation initiation factor binding"/>
    <property type="evidence" value="ECO:0007669"/>
    <property type="project" value="InterPro"/>
</dbReference>
<dbReference type="SMART" id="SM00232">
    <property type="entry name" value="JAB_MPN"/>
    <property type="match status" value="1"/>
</dbReference>
<dbReference type="GO" id="GO:0001732">
    <property type="term" value="P:formation of cytoplasmic translation initiation complex"/>
    <property type="evidence" value="ECO:0007669"/>
    <property type="project" value="UniProtKB-UniRule"/>
</dbReference>
<dbReference type="InterPro" id="IPR027531">
    <property type="entry name" value="eIF3f"/>
</dbReference>
<comment type="subcellular location">
    <subcellularLocation>
        <location evidence="5">Cytoplasm</location>
    </subcellularLocation>
</comment>
<evidence type="ECO:0000313" key="9">
    <source>
        <dbReference type="Proteomes" id="UP000037069"/>
    </source>
</evidence>
<name>A0A0L0C3G0_LUCCU</name>
<dbReference type="CDD" id="cd08064">
    <property type="entry name" value="MPN_eIF3f"/>
    <property type="match status" value="1"/>
</dbReference>
<dbReference type="InterPro" id="IPR037518">
    <property type="entry name" value="MPN"/>
</dbReference>
<comment type="similarity">
    <text evidence="5">Belongs to the eIF-3 subunit F family.</text>
</comment>
<evidence type="ECO:0000256" key="6">
    <source>
        <dbReference type="SAM" id="Phobius"/>
    </source>
</evidence>
<feature type="transmembrane region" description="Helical" evidence="6">
    <location>
        <begin position="6"/>
        <end position="37"/>
    </location>
</feature>
<dbReference type="OMA" id="EYFVHFH"/>
<dbReference type="Pfam" id="PF13012">
    <property type="entry name" value="MitMem_reg"/>
    <property type="match status" value="1"/>
</dbReference>
<dbReference type="GO" id="GO:0071541">
    <property type="term" value="C:eukaryotic translation initiation factor 3 complex, eIF3m"/>
    <property type="evidence" value="ECO:0007669"/>
    <property type="project" value="TreeGrafter"/>
</dbReference>
<sequence length="326" mass="36602">MPYHSLLLYFLTFLLFYGCFFLLLVIFLCGFLSFASLPRNFLQRHAMSGLNLTVKVHPVVLFQVVDAYERRNADSHRVIGTLLGSVDKGVVEVTNCFCVPHKEHDDQVEAELSYALDLYDLNRKVNPNENVVGWWATGNEVTNHSSVIHEYYARECNNPVHLTVDTSLQGGRMGLKAYVCIPLGVPGGKTGCMFTPIPVEMTCYEPETVGIKLLQKTIGVSAPERPKTVSPMLDLAQISEASTKLQSLLELILKYVEDVIAHKQAPDNAVGRQLLDLIHSVPHMSHEQFTQMFNANVRDLLMVITLSNLIKTQLQLNEKLTYLPTN</sequence>
<dbReference type="Proteomes" id="UP000037069">
    <property type="component" value="Unassembled WGS sequence"/>
</dbReference>
<proteinExistence type="inferred from homology"/>
<dbReference type="GO" id="GO:0101005">
    <property type="term" value="F:deubiquitinase activity"/>
    <property type="evidence" value="ECO:0007669"/>
    <property type="project" value="UniProtKB-ARBA"/>
</dbReference>
<comment type="subunit">
    <text evidence="5">Component of the eukaryotic translation initiation factor 3 (eIF-3) complex.</text>
</comment>
<evidence type="ECO:0000313" key="8">
    <source>
        <dbReference type="EMBL" id="KNC26791.1"/>
    </source>
</evidence>